<dbReference type="InterPro" id="IPR051691">
    <property type="entry name" value="Metab_Enz_Cyan_OpOx_G3PDH"/>
</dbReference>
<keyword evidence="3 4" id="KW-0560">Oxidoreductase</keyword>
<dbReference type="Gene3D" id="3.50.50.60">
    <property type="entry name" value="FAD/NAD(P)-binding domain"/>
    <property type="match status" value="1"/>
</dbReference>
<keyword evidence="2 4" id="KW-0288">FMN</keyword>
<gene>
    <name evidence="4" type="primary">glpB</name>
    <name evidence="6" type="ORF">BSQ33_20015</name>
</gene>
<comment type="similarity">
    <text evidence="4">Belongs to the anaerobic G-3-P dehydrogenase subunit B family.</text>
</comment>
<keyword evidence="1 4" id="KW-0285">Flavoprotein</keyword>
<dbReference type="OrthoDB" id="6395323at2"/>
<dbReference type="KEGG" id="vga:BSQ33_20015"/>
<dbReference type="PANTHER" id="PTHR42949:SF3">
    <property type="entry name" value="ANAEROBIC GLYCEROL-3-PHOSPHATE DEHYDROGENASE SUBUNIT B"/>
    <property type="match status" value="1"/>
</dbReference>
<dbReference type="InterPro" id="IPR009158">
    <property type="entry name" value="G3P_DH_GlpB_su"/>
</dbReference>
<dbReference type="Proteomes" id="UP000196708">
    <property type="component" value="Chromosome 2"/>
</dbReference>
<dbReference type="InterPro" id="IPR036188">
    <property type="entry name" value="FAD/NAD-bd_sf"/>
</dbReference>
<evidence type="ECO:0000313" key="6">
    <source>
        <dbReference type="EMBL" id="ASA57993.1"/>
    </source>
</evidence>
<dbReference type="HAMAP" id="MF_00753">
    <property type="entry name" value="Glycerol3P_GlpB"/>
    <property type="match status" value="1"/>
</dbReference>
<dbReference type="Pfam" id="PF00890">
    <property type="entry name" value="FAD_binding_2"/>
    <property type="match status" value="1"/>
</dbReference>
<dbReference type="SUPFAM" id="SSF51905">
    <property type="entry name" value="FAD/NAD(P)-binding domain"/>
    <property type="match status" value="1"/>
</dbReference>
<sequence>MMNYDIAVIGGGIAGYCAAIRSQQAGRKTVLISQGQSALHFSSGSIDVLGRLPTGEPVVDPFAAISQLQNFQLQSAQLDNAQLENGGLTSAVSQEAALPEEADSRQQTIRQTVQHPYVKVGRTGVKQSLLWFKEMLAAEVALSHQPDHANHWRITPFGTLKATWLSQPHVYQHRTNARFREIVIIALAGYRDFQPQILKDNLARIADFSGLPIRIATIHLPSVEHDQRHPCERRSLDIAHLLQQAPIWSAFCEQLTEMTQSDDLVILPAVVGHGDGMAILDRLQQETQRHFHEVPTMPPSLMGMRLEAALHRIFIQAGGVHLKGDQVLGGHFEGHRLTEVYTRNLTDIPVRAEHYIMATGSYFSQGLQASRQAIKEPVFGLDVAQITPRTQWGGHDFVAQHQPHPFMTFGVSTNDQLHPSYCGETITNLYCCGAMLAGYDPVFEGSGGGVAIATAYHAVEQCITDNVCPATCQEALS</sequence>
<dbReference type="GO" id="GO:0009331">
    <property type="term" value="C:glycerol-3-phosphate dehydrogenase (FAD) complex"/>
    <property type="evidence" value="ECO:0007669"/>
    <property type="project" value="InterPro"/>
</dbReference>
<dbReference type="UniPathway" id="UPA00618">
    <property type="reaction ID" value="UER00673"/>
</dbReference>
<evidence type="ECO:0000256" key="3">
    <source>
        <dbReference type="ARBA" id="ARBA00023002"/>
    </source>
</evidence>
<comment type="function">
    <text evidence="4">Conversion of glycerol 3-phosphate to dihydroxyacetone. Uses fumarate or nitrate as electron acceptor.</text>
</comment>
<dbReference type="EC" id="1.1.5.3" evidence="4"/>
<reference evidence="6 7" key="1">
    <citation type="submission" date="2016-12" db="EMBL/GenBank/DDBJ databases">
        <authorList>
            <person name="Song W.-J."/>
            <person name="Kurnit D.M."/>
        </authorList>
    </citation>
    <scope>NUCLEOTIDE SEQUENCE [LARGE SCALE GENOMIC DNA]</scope>
    <source>
        <strain evidence="6 7">ATCC 43942</strain>
    </source>
</reference>
<proteinExistence type="inferred from homology"/>
<dbReference type="GO" id="GO:0019563">
    <property type="term" value="P:glycerol catabolic process"/>
    <property type="evidence" value="ECO:0007669"/>
    <property type="project" value="UniProtKB-UniRule"/>
</dbReference>
<dbReference type="GO" id="GO:0004368">
    <property type="term" value="F:glycerol-3-phosphate dehydrogenase (quinone) activity"/>
    <property type="evidence" value="ECO:0007669"/>
    <property type="project" value="UniProtKB-UniRule"/>
</dbReference>
<dbReference type="NCBIfam" id="TIGR03378">
    <property type="entry name" value="glycerol3P_GlpB"/>
    <property type="match status" value="1"/>
</dbReference>
<comment type="pathway">
    <text evidence="4">Polyol metabolism; glycerol degradation via glycerol kinase pathway; glycerone phosphate from sn-glycerol 3-phosphate (anaerobic route): step 1/1.</text>
</comment>
<protein>
    <recommendedName>
        <fullName evidence="4">Anaerobic glycerol-3-phosphate dehydrogenase subunit B</fullName>
        <shortName evidence="4">Anaerobic G-3-P dehydrogenase subunit B</shortName>
        <shortName evidence="4">Anaerobic G3Pdhase B</shortName>
        <ecNumber evidence="4">1.1.5.3</ecNumber>
    </recommendedName>
</protein>
<evidence type="ECO:0000256" key="1">
    <source>
        <dbReference type="ARBA" id="ARBA00022630"/>
    </source>
</evidence>
<comment type="catalytic activity">
    <reaction evidence="4">
        <text>a quinone + sn-glycerol 3-phosphate = dihydroxyacetone phosphate + a quinol</text>
        <dbReference type="Rhea" id="RHEA:18977"/>
        <dbReference type="ChEBI" id="CHEBI:24646"/>
        <dbReference type="ChEBI" id="CHEBI:57597"/>
        <dbReference type="ChEBI" id="CHEBI:57642"/>
        <dbReference type="ChEBI" id="CHEBI:132124"/>
        <dbReference type="EC" id="1.1.5.3"/>
    </reaction>
</comment>
<dbReference type="AlphaFoldDB" id="A0A1Z2SLB5"/>
<organism evidence="6 7">
    <name type="scientific">Vibrio gazogenes</name>
    <dbReference type="NCBI Taxonomy" id="687"/>
    <lineage>
        <taxon>Bacteria</taxon>
        <taxon>Pseudomonadati</taxon>
        <taxon>Pseudomonadota</taxon>
        <taxon>Gammaproteobacteria</taxon>
        <taxon>Vibrionales</taxon>
        <taxon>Vibrionaceae</taxon>
        <taxon>Vibrio</taxon>
    </lineage>
</organism>
<comment type="subunit">
    <text evidence="4">Composed of a catalytic GlpA/B dimer and of membrane bound GlpC.</text>
</comment>
<name>A0A1Z2SLB5_VIBGA</name>
<evidence type="ECO:0000259" key="5">
    <source>
        <dbReference type="Pfam" id="PF00890"/>
    </source>
</evidence>
<dbReference type="NCBIfam" id="NF003720">
    <property type="entry name" value="PRK05329.1-3"/>
    <property type="match status" value="1"/>
</dbReference>
<evidence type="ECO:0000313" key="7">
    <source>
        <dbReference type="Proteomes" id="UP000196708"/>
    </source>
</evidence>
<evidence type="ECO:0000256" key="4">
    <source>
        <dbReference type="HAMAP-Rule" id="MF_00753"/>
    </source>
</evidence>
<feature type="domain" description="FAD-dependent oxidoreductase 2 FAD-binding" evidence="5">
    <location>
        <begin position="5"/>
        <end position="450"/>
    </location>
</feature>
<evidence type="ECO:0000256" key="2">
    <source>
        <dbReference type="ARBA" id="ARBA00022643"/>
    </source>
</evidence>
<comment type="cofactor">
    <cofactor evidence="4">
        <name>FMN</name>
        <dbReference type="ChEBI" id="CHEBI:58210"/>
    </cofactor>
</comment>
<dbReference type="InterPro" id="IPR003953">
    <property type="entry name" value="FAD-dep_OxRdtase_2_FAD-bd"/>
</dbReference>
<dbReference type="PANTHER" id="PTHR42949">
    <property type="entry name" value="ANAEROBIC GLYCEROL-3-PHOSPHATE DEHYDROGENASE SUBUNIT B"/>
    <property type="match status" value="1"/>
</dbReference>
<accession>A0A1Z2SLB5</accession>
<dbReference type="EMBL" id="CP018836">
    <property type="protein sequence ID" value="ASA57993.1"/>
    <property type="molecule type" value="Genomic_DNA"/>
</dbReference>